<dbReference type="InterPro" id="IPR002836">
    <property type="entry name" value="PDCD5-like"/>
</dbReference>
<dbReference type="Gene3D" id="1.10.8.140">
    <property type="entry name" value="PDCD5-like"/>
    <property type="match status" value="1"/>
</dbReference>
<gene>
    <name evidence="3" type="ORF">BQ2448_7213</name>
</gene>
<feature type="compositionally biased region" description="Low complexity" evidence="2">
    <location>
        <begin position="42"/>
        <end position="51"/>
    </location>
</feature>
<protein>
    <submittedName>
        <fullName evidence="3">BQ2448_7213 protein</fullName>
    </submittedName>
</protein>
<dbReference type="GO" id="GO:0003677">
    <property type="term" value="F:DNA binding"/>
    <property type="evidence" value="ECO:0007669"/>
    <property type="project" value="InterPro"/>
</dbReference>
<organism evidence="3 4">
    <name type="scientific">Microbotryum intermedium</name>
    <dbReference type="NCBI Taxonomy" id="269621"/>
    <lineage>
        <taxon>Eukaryota</taxon>
        <taxon>Fungi</taxon>
        <taxon>Dikarya</taxon>
        <taxon>Basidiomycota</taxon>
        <taxon>Pucciniomycotina</taxon>
        <taxon>Microbotryomycetes</taxon>
        <taxon>Microbotryales</taxon>
        <taxon>Microbotryaceae</taxon>
        <taxon>Microbotryum</taxon>
    </lineage>
</organism>
<evidence type="ECO:0000313" key="3">
    <source>
        <dbReference type="EMBL" id="SCV73287.1"/>
    </source>
</evidence>
<dbReference type="InterPro" id="IPR036883">
    <property type="entry name" value="PDCD5-like_sf"/>
</dbReference>
<accession>A0A238FJ67</accession>
<dbReference type="GO" id="GO:0005829">
    <property type="term" value="C:cytosol"/>
    <property type="evidence" value="ECO:0007669"/>
    <property type="project" value="TreeGrafter"/>
</dbReference>
<dbReference type="EMBL" id="FMSP01000018">
    <property type="protein sequence ID" value="SCV73287.1"/>
    <property type="molecule type" value="Genomic_DNA"/>
</dbReference>
<proteinExistence type="inferred from homology"/>
<dbReference type="GO" id="GO:0005634">
    <property type="term" value="C:nucleus"/>
    <property type="evidence" value="ECO:0007669"/>
    <property type="project" value="TreeGrafter"/>
</dbReference>
<dbReference type="Proteomes" id="UP000198372">
    <property type="component" value="Unassembled WGS sequence"/>
</dbReference>
<evidence type="ECO:0000256" key="2">
    <source>
        <dbReference type="SAM" id="MobiDB-lite"/>
    </source>
</evidence>
<sequence length="200" mass="21459">MDSSDLDAIRAKRMAELQAQSGNGSGAPGGAGSSGPGGSAEGGQDQAAQFAQEEEKRRGIMSQILSPEARERCEFLGYGWRVEVEPGRGGQNERALIRMSTARNRGTDLKLRSWCVIVSRIALVRPERARAIEALLLRMAQSGQLRGRVSEDQLIGVLDQVEANERRAQGGNLDGNAGGATGGKIIFNRRKGGFDSDEDF</sequence>
<keyword evidence="4" id="KW-1185">Reference proteome</keyword>
<dbReference type="PANTHER" id="PTHR10840:SF0">
    <property type="entry name" value="PROGRAMMED CELL DEATH PROTEIN 5"/>
    <property type="match status" value="1"/>
</dbReference>
<evidence type="ECO:0000256" key="1">
    <source>
        <dbReference type="ARBA" id="ARBA00010490"/>
    </source>
</evidence>
<dbReference type="Pfam" id="PF01984">
    <property type="entry name" value="dsDNA_bind"/>
    <property type="match status" value="2"/>
</dbReference>
<dbReference type="AlphaFoldDB" id="A0A238FJ67"/>
<dbReference type="OrthoDB" id="10252486at2759"/>
<name>A0A238FJ67_9BASI</name>
<dbReference type="STRING" id="269621.A0A238FJ67"/>
<feature type="compositionally biased region" description="Gly residues" evidence="2">
    <location>
        <begin position="23"/>
        <end position="41"/>
    </location>
</feature>
<feature type="region of interest" description="Disordered" evidence="2">
    <location>
        <begin position="1"/>
        <end position="63"/>
    </location>
</feature>
<comment type="similarity">
    <text evidence="1">Belongs to the PDCD5 family.</text>
</comment>
<dbReference type="SUPFAM" id="SSF46950">
    <property type="entry name" value="Double-stranded DNA-binding domain"/>
    <property type="match status" value="2"/>
</dbReference>
<dbReference type="PANTHER" id="PTHR10840">
    <property type="entry name" value="PROGRAMMED CELL DEATH PROTEIN 5"/>
    <property type="match status" value="1"/>
</dbReference>
<reference evidence="4" key="1">
    <citation type="submission" date="2016-09" db="EMBL/GenBank/DDBJ databases">
        <authorList>
            <person name="Jeantristanb JTB J.-T."/>
            <person name="Ricardo R."/>
        </authorList>
    </citation>
    <scope>NUCLEOTIDE SEQUENCE [LARGE SCALE GENOMIC DNA]</scope>
</reference>
<evidence type="ECO:0000313" key="4">
    <source>
        <dbReference type="Proteomes" id="UP000198372"/>
    </source>
</evidence>